<proteinExistence type="inferred from homology"/>
<dbReference type="PANTHER" id="PTHR24260:SF145">
    <property type="entry name" value="FI17609P1-RELATED"/>
    <property type="match status" value="1"/>
</dbReference>
<feature type="chain" id="PRO_5008133406" description="Peptidase S1 domain-containing protein" evidence="2">
    <location>
        <begin position="22"/>
        <end position="156"/>
    </location>
</feature>
<feature type="domain" description="Peptidase S1" evidence="3">
    <location>
        <begin position="1"/>
        <end position="155"/>
    </location>
</feature>
<evidence type="ECO:0000313" key="4">
    <source>
        <dbReference type="EnsemblMetazoa" id="AFAF017008-PA"/>
    </source>
</evidence>
<keyword evidence="5" id="KW-1185">Reference proteome</keyword>
<dbReference type="Proteomes" id="UP000075886">
    <property type="component" value="Unassembled WGS sequence"/>
</dbReference>
<dbReference type="InterPro" id="IPR001254">
    <property type="entry name" value="Trypsin_dom"/>
</dbReference>
<accession>A0A182QUA3</accession>
<protein>
    <recommendedName>
        <fullName evidence="3">Peptidase S1 domain-containing protein</fullName>
    </recommendedName>
</protein>
<dbReference type="PANTHER" id="PTHR24260">
    <property type="match status" value="1"/>
</dbReference>
<comment type="similarity">
    <text evidence="1">Belongs to the peptidase S1 family. CLIP subfamily.</text>
</comment>
<reference evidence="4" key="2">
    <citation type="submission" date="2020-05" db="UniProtKB">
        <authorList>
            <consortium name="EnsemblMetazoa"/>
        </authorList>
    </citation>
    <scope>IDENTIFICATION</scope>
    <source>
        <strain evidence="4">FAR1</strain>
    </source>
</reference>
<dbReference type="GO" id="GO:0006508">
    <property type="term" value="P:proteolysis"/>
    <property type="evidence" value="ECO:0007669"/>
    <property type="project" value="InterPro"/>
</dbReference>
<reference evidence="5" key="1">
    <citation type="submission" date="2014-01" db="EMBL/GenBank/DDBJ databases">
        <title>The Genome Sequence of Anopheles farauti FAR1 (V2).</title>
        <authorList>
            <consortium name="The Broad Institute Genomics Platform"/>
            <person name="Neafsey D.E."/>
            <person name="Besansky N."/>
            <person name="Howell P."/>
            <person name="Walton C."/>
            <person name="Young S.K."/>
            <person name="Zeng Q."/>
            <person name="Gargeya S."/>
            <person name="Fitzgerald M."/>
            <person name="Haas B."/>
            <person name="Abouelleil A."/>
            <person name="Allen A.W."/>
            <person name="Alvarado L."/>
            <person name="Arachchi H.M."/>
            <person name="Berlin A.M."/>
            <person name="Chapman S.B."/>
            <person name="Gainer-Dewar J."/>
            <person name="Goldberg J."/>
            <person name="Griggs A."/>
            <person name="Gujja S."/>
            <person name="Hansen M."/>
            <person name="Howarth C."/>
            <person name="Imamovic A."/>
            <person name="Ireland A."/>
            <person name="Larimer J."/>
            <person name="McCowan C."/>
            <person name="Murphy C."/>
            <person name="Pearson M."/>
            <person name="Poon T.W."/>
            <person name="Priest M."/>
            <person name="Roberts A."/>
            <person name="Saif S."/>
            <person name="Shea T."/>
            <person name="Sisk P."/>
            <person name="Sykes S."/>
            <person name="Wortman J."/>
            <person name="Nusbaum C."/>
            <person name="Birren B."/>
        </authorList>
    </citation>
    <scope>NUCLEOTIDE SEQUENCE [LARGE SCALE GENOMIC DNA]</scope>
    <source>
        <strain evidence="5">FAR1</strain>
    </source>
</reference>
<dbReference type="PROSITE" id="PS50240">
    <property type="entry name" value="TRYPSIN_DOM"/>
    <property type="match status" value="1"/>
</dbReference>
<dbReference type="Pfam" id="PF00089">
    <property type="entry name" value="Trypsin"/>
    <property type="match status" value="1"/>
</dbReference>
<evidence type="ECO:0000313" key="5">
    <source>
        <dbReference type="Proteomes" id="UP000075886"/>
    </source>
</evidence>
<dbReference type="AlphaFoldDB" id="A0A182QUA3"/>
<evidence type="ECO:0000259" key="3">
    <source>
        <dbReference type="PROSITE" id="PS50240"/>
    </source>
</evidence>
<dbReference type="InterPro" id="IPR009003">
    <property type="entry name" value="Peptidase_S1_PA"/>
</dbReference>
<dbReference type="InterPro" id="IPR043504">
    <property type="entry name" value="Peptidase_S1_PA_chymotrypsin"/>
</dbReference>
<dbReference type="GO" id="GO:0004252">
    <property type="term" value="F:serine-type endopeptidase activity"/>
    <property type="evidence" value="ECO:0007669"/>
    <property type="project" value="InterPro"/>
</dbReference>
<name>A0A182QUA3_9DIPT</name>
<evidence type="ECO:0000256" key="1">
    <source>
        <dbReference type="ARBA" id="ARBA00024195"/>
    </source>
</evidence>
<evidence type="ECO:0000256" key="2">
    <source>
        <dbReference type="SAM" id="SignalP"/>
    </source>
</evidence>
<dbReference type="Gene3D" id="2.40.10.10">
    <property type="entry name" value="Trypsin-like serine proteases"/>
    <property type="match status" value="1"/>
</dbReference>
<feature type="signal peptide" evidence="2">
    <location>
        <begin position="1"/>
        <end position="21"/>
    </location>
</feature>
<dbReference type="SMART" id="SM00020">
    <property type="entry name" value="Tryp_SPc"/>
    <property type="match status" value="1"/>
</dbReference>
<dbReference type="InterPro" id="IPR051333">
    <property type="entry name" value="CLIP_Serine_Protease"/>
</dbReference>
<sequence length="156" mass="17195">MNTRLGGFPVQLLIVVNVAAGEILPILRSDTGNTPCVLPPQDIAVERYKTGNYEHNRKLQFVMVNVVPNDECSQRLRAMTRPAEILDTHICAIGRNVSKTCQEDGGAPMIAFNRNGQYVQHGSLSFGPDGCGSADAPDVFTRIESYIPWILDHLEE</sequence>
<dbReference type="EnsemblMetazoa" id="AFAF017008-RA">
    <property type="protein sequence ID" value="AFAF017008-PA"/>
    <property type="gene ID" value="AFAF017008"/>
</dbReference>
<dbReference type="VEuPathDB" id="VectorBase:AFAF017008"/>
<dbReference type="EMBL" id="AXCN02000825">
    <property type="status" value="NOT_ANNOTATED_CDS"/>
    <property type="molecule type" value="Genomic_DNA"/>
</dbReference>
<dbReference type="SUPFAM" id="SSF50494">
    <property type="entry name" value="Trypsin-like serine proteases"/>
    <property type="match status" value="1"/>
</dbReference>
<keyword evidence="2" id="KW-0732">Signal</keyword>
<dbReference type="STRING" id="69004.A0A182QUA3"/>
<organism evidence="4 5">
    <name type="scientific">Anopheles farauti</name>
    <dbReference type="NCBI Taxonomy" id="69004"/>
    <lineage>
        <taxon>Eukaryota</taxon>
        <taxon>Metazoa</taxon>
        <taxon>Ecdysozoa</taxon>
        <taxon>Arthropoda</taxon>
        <taxon>Hexapoda</taxon>
        <taxon>Insecta</taxon>
        <taxon>Pterygota</taxon>
        <taxon>Neoptera</taxon>
        <taxon>Endopterygota</taxon>
        <taxon>Diptera</taxon>
        <taxon>Nematocera</taxon>
        <taxon>Culicoidea</taxon>
        <taxon>Culicidae</taxon>
        <taxon>Anophelinae</taxon>
        <taxon>Anopheles</taxon>
    </lineage>
</organism>